<organism evidence="1">
    <name type="scientific">Bracon brevicornis</name>
    <dbReference type="NCBI Taxonomy" id="1563983"/>
    <lineage>
        <taxon>Eukaryota</taxon>
        <taxon>Metazoa</taxon>
        <taxon>Ecdysozoa</taxon>
        <taxon>Arthropoda</taxon>
        <taxon>Hexapoda</taxon>
        <taxon>Insecta</taxon>
        <taxon>Pterygota</taxon>
        <taxon>Neoptera</taxon>
        <taxon>Endopterygota</taxon>
        <taxon>Hymenoptera</taxon>
        <taxon>Apocrita</taxon>
        <taxon>Ichneumonoidea</taxon>
        <taxon>Braconidae</taxon>
        <taxon>Braconinae</taxon>
        <taxon>Bracon</taxon>
    </lineage>
</organism>
<proteinExistence type="predicted"/>
<protein>
    <submittedName>
        <fullName evidence="1">Uncharacterized protein</fullName>
    </submittedName>
</protein>
<reference evidence="1" key="1">
    <citation type="submission" date="2020-07" db="EMBL/GenBank/DDBJ databases">
        <authorList>
            <person name="Ferguson B K."/>
        </authorList>
    </citation>
    <scope>NUCLEOTIDE SEQUENCE</scope>
    <source>
        <strain evidence="1">L06</strain>
    </source>
</reference>
<gene>
    <name evidence="1" type="ORF">BBRV_LOCUS102503</name>
</gene>
<evidence type="ECO:0000313" key="1">
    <source>
        <dbReference type="EMBL" id="CAD1573803.1"/>
    </source>
</evidence>
<accession>A0A6V7LCC5</accession>
<sequence>MDRYLKGMGGKTGCLLPGNARGRHRYSQEKVHSPKTHLVSPPLAQTNSHVVVVVSAEYRMAKAWDCLQYS</sequence>
<dbReference type="EMBL" id="CADCXW020000339">
    <property type="protein sequence ID" value="CAD1573803.1"/>
    <property type="molecule type" value="Genomic_DNA"/>
</dbReference>
<dbReference type="AlphaFoldDB" id="A0A6V7LCC5"/>
<name>A0A6V7LCC5_9HYME</name>